<keyword evidence="7" id="KW-1185">Reference proteome</keyword>
<dbReference type="GO" id="GO:0006261">
    <property type="term" value="P:DNA-templated DNA replication"/>
    <property type="evidence" value="ECO:0007669"/>
    <property type="project" value="InterPro"/>
</dbReference>
<evidence type="ECO:0000256" key="3">
    <source>
        <dbReference type="ARBA" id="ARBA00022705"/>
    </source>
</evidence>
<dbReference type="InterPro" id="IPR001098">
    <property type="entry name" value="DNA-dir_DNA_pol_A_palm_dom"/>
</dbReference>
<dbReference type="InterPro" id="IPR002298">
    <property type="entry name" value="DNA_polymerase_A"/>
</dbReference>
<evidence type="ECO:0000313" key="7">
    <source>
        <dbReference type="Proteomes" id="UP000265509"/>
    </source>
</evidence>
<dbReference type="AlphaFoldDB" id="A0A3L7DUU1"/>
<accession>A0A3L7DUU1</accession>
<dbReference type="PANTHER" id="PTHR10133:SF27">
    <property type="entry name" value="DNA POLYMERASE NU"/>
    <property type="match status" value="1"/>
</dbReference>
<evidence type="ECO:0000256" key="4">
    <source>
        <dbReference type="ARBA" id="ARBA00049244"/>
    </source>
</evidence>
<dbReference type="PRINTS" id="PR00868">
    <property type="entry name" value="DNAPOLI"/>
</dbReference>
<dbReference type="EMBL" id="QRAN01000034">
    <property type="protein sequence ID" value="RLQ20279.1"/>
    <property type="molecule type" value="Genomic_DNA"/>
</dbReference>
<dbReference type="PANTHER" id="PTHR10133">
    <property type="entry name" value="DNA POLYMERASE I"/>
    <property type="match status" value="1"/>
</dbReference>
<name>A0A3L7DUU1_9GAMM</name>
<dbReference type="Pfam" id="PF00476">
    <property type="entry name" value="DNA_pol_A"/>
    <property type="match status" value="1"/>
</dbReference>
<evidence type="ECO:0000256" key="1">
    <source>
        <dbReference type="ARBA" id="ARBA00011541"/>
    </source>
</evidence>
<dbReference type="Gene3D" id="3.30.70.370">
    <property type="match status" value="1"/>
</dbReference>
<proteinExistence type="predicted"/>
<reference evidence="6 7" key="1">
    <citation type="submission" date="2018-07" db="EMBL/GenBank/DDBJ databases">
        <title>Halioglobus sp. genome submission.</title>
        <authorList>
            <person name="Ye M.-Q."/>
            <person name="Du Z.-J."/>
        </authorList>
    </citation>
    <scope>NUCLEOTIDE SEQUENCE [LARGE SCALE GENOMIC DNA]</scope>
    <source>
        <strain evidence="6 7">U0301</strain>
    </source>
</reference>
<dbReference type="SUPFAM" id="SSF56672">
    <property type="entry name" value="DNA/RNA polymerases"/>
    <property type="match status" value="1"/>
</dbReference>
<evidence type="ECO:0000313" key="6">
    <source>
        <dbReference type="EMBL" id="RLQ20279.1"/>
    </source>
</evidence>
<dbReference type="Proteomes" id="UP000265509">
    <property type="component" value="Unassembled WGS sequence"/>
</dbReference>
<keyword evidence="3" id="KW-0235">DNA replication</keyword>
<dbReference type="GO" id="GO:0003677">
    <property type="term" value="F:DNA binding"/>
    <property type="evidence" value="ECO:0007669"/>
    <property type="project" value="InterPro"/>
</dbReference>
<gene>
    <name evidence="6" type="ORF">DWB85_18495</name>
</gene>
<sequence>MAYSVTYWHCADTSCSEYARSVKLSHCQGSNCDKIIDSREDKHACNPWEVRSYKKMYFCSKCGSCCPSHANAKGYSTCPGCGRADGYTSPPDGSGRMTCIHCDHRIVVPWDRRESVRQGYVDQPDSRGEYDNAPGISTQFVLPIQFLTPGTGGCMRLSRDTSGPVLYVYDLFACLKNGFVKNLAGYQKIYDVMALEKLHYLGKFHPRYGHGESDSYGLLKHLANVSSQEMLEGLDSRVWKYLANLLQATEASGVLRHYEKLELPFTLALFSLVGAGIDVDRGSLLDMTSNIELERNKLVEPLREQGIDTPTRDSLREWLPYSDSPIDSSFVMDRIDHIDFKSVRHLDQVFDAFYRIEKLERMGACIKGISEYTGNFVPDYQVIGTNTLRCTSKKPNLLGFPKQLRPIVRAANGKCIVECDYAQMEVGISGALAEDELLISDYNSGDVYSALGAELGIDRDSAKLVFLAILYGVGERTVQVWLQKPRDNVRQFLQELFARYSHLESYQEELVNQGRSLGYVESISGVRRSVRTKDRSGTVDQESTRAWETNWFKNYPVQASAATVFKQAVIEVGENVEPREFKLIAPLYDAIVFEVPLQKKDFYTDLVVSAMKRAMVGYFPVLNPQISVNDHDVSCWNGGEGVAGINDFLSEGVLV</sequence>
<dbReference type="EC" id="2.7.7.7" evidence="2"/>
<dbReference type="SMART" id="SM00482">
    <property type="entry name" value="POLAc"/>
    <property type="match status" value="1"/>
</dbReference>
<organism evidence="6 7">
    <name type="scientific">Seongchinamella sediminis</name>
    <dbReference type="NCBI Taxonomy" id="2283635"/>
    <lineage>
        <taxon>Bacteria</taxon>
        <taxon>Pseudomonadati</taxon>
        <taxon>Pseudomonadota</taxon>
        <taxon>Gammaproteobacteria</taxon>
        <taxon>Cellvibrionales</taxon>
        <taxon>Halieaceae</taxon>
        <taxon>Seongchinamella</taxon>
    </lineage>
</organism>
<comment type="catalytic activity">
    <reaction evidence="4">
        <text>DNA(n) + a 2'-deoxyribonucleoside 5'-triphosphate = DNA(n+1) + diphosphate</text>
        <dbReference type="Rhea" id="RHEA:22508"/>
        <dbReference type="Rhea" id="RHEA-COMP:17339"/>
        <dbReference type="Rhea" id="RHEA-COMP:17340"/>
        <dbReference type="ChEBI" id="CHEBI:33019"/>
        <dbReference type="ChEBI" id="CHEBI:61560"/>
        <dbReference type="ChEBI" id="CHEBI:173112"/>
        <dbReference type="EC" id="2.7.7.7"/>
    </reaction>
</comment>
<comment type="subunit">
    <text evidence="1">Single-chain monomer with multiple functions.</text>
</comment>
<dbReference type="GO" id="GO:0003887">
    <property type="term" value="F:DNA-directed DNA polymerase activity"/>
    <property type="evidence" value="ECO:0007669"/>
    <property type="project" value="UniProtKB-EC"/>
</dbReference>
<feature type="domain" description="DNA-directed DNA polymerase family A palm" evidence="5">
    <location>
        <begin position="401"/>
        <end position="599"/>
    </location>
</feature>
<protein>
    <recommendedName>
        <fullName evidence="2">DNA-directed DNA polymerase</fullName>
        <ecNumber evidence="2">2.7.7.7</ecNumber>
    </recommendedName>
</protein>
<evidence type="ECO:0000259" key="5">
    <source>
        <dbReference type="SMART" id="SM00482"/>
    </source>
</evidence>
<evidence type="ECO:0000256" key="2">
    <source>
        <dbReference type="ARBA" id="ARBA00012417"/>
    </source>
</evidence>
<comment type="caution">
    <text evidence="6">The sequence shown here is derived from an EMBL/GenBank/DDBJ whole genome shotgun (WGS) entry which is preliminary data.</text>
</comment>
<dbReference type="Gene3D" id="1.10.150.20">
    <property type="entry name" value="5' to 3' exonuclease, C-terminal subdomain"/>
    <property type="match status" value="1"/>
</dbReference>
<dbReference type="InterPro" id="IPR043502">
    <property type="entry name" value="DNA/RNA_pol_sf"/>
</dbReference>
<dbReference type="GO" id="GO:0006302">
    <property type="term" value="P:double-strand break repair"/>
    <property type="evidence" value="ECO:0007669"/>
    <property type="project" value="TreeGrafter"/>
</dbReference>